<protein>
    <submittedName>
        <fullName evidence="1">Uncharacterized protein</fullName>
    </submittedName>
</protein>
<sequence>MLVVHLNAQSLFPHPLFRGAFIRCFGLLPVINARSLRENYLSH</sequence>
<dbReference type="Proteomes" id="UP000221538">
    <property type="component" value="Unassembled WGS sequence"/>
</dbReference>
<name>A0A292ZEQ0_SPHSA</name>
<evidence type="ECO:0000313" key="1">
    <source>
        <dbReference type="EMBL" id="GAY21371.1"/>
    </source>
</evidence>
<proteinExistence type="predicted"/>
<reference evidence="1 2" key="1">
    <citation type="journal article" date="2013" name="Biodegradation">
        <title>Occurrence of 4-tert-butylphenol (4-t-BP) biodegradation in an aquatic sample caused by the presence of Spirodela polyrrhiza and isolation of a 4-t-BP-utilizing bacterium.</title>
        <authorList>
            <person name="Ogata Y."/>
            <person name="Toyama T."/>
            <person name="Yu N."/>
            <person name="Wang X."/>
            <person name="Sei K."/>
            <person name="Ike M."/>
        </authorList>
    </citation>
    <scope>NUCLEOTIDE SEQUENCE [LARGE SCALE GENOMIC DNA]</scope>
    <source>
        <strain evidence="1 2">OMI</strain>
    </source>
</reference>
<reference evidence="1 2" key="2">
    <citation type="journal article" date="2013" name="Environ. Sci. Technol.">
        <title>The 4-tert-butylphenol-utilizing bacterium Sphingobium fuliginis OMI can degrade bisphenols via phenolic ring hydroxylation and meta-cleavage pathway.</title>
        <authorList>
            <person name="Ogata Y."/>
            <person name="Goda S."/>
            <person name="Toyama T."/>
            <person name="Sei K."/>
            <person name="Ike M."/>
        </authorList>
    </citation>
    <scope>NUCLEOTIDE SEQUENCE [LARGE SCALE GENOMIC DNA]</scope>
    <source>
        <strain evidence="1 2">OMI</strain>
    </source>
</reference>
<organism evidence="1 2">
    <name type="scientific">Sphingobium fuliginis (strain ATCC 27551)</name>
    <dbReference type="NCBI Taxonomy" id="336203"/>
    <lineage>
        <taxon>Bacteria</taxon>
        <taxon>Pseudomonadati</taxon>
        <taxon>Pseudomonadota</taxon>
        <taxon>Alphaproteobacteria</taxon>
        <taxon>Sphingomonadales</taxon>
        <taxon>Sphingomonadaceae</taxon>
        <taxon>Sphingobium</taxon>
    </lineage>
</organism>
<evidence type="ECO:0000313" key="2">
    <source>
        <dbReference type="Proteomes" id="UP000221538"/>
    </source>
</evidence>
<gene>
    <name evidence="1" type="ORF">SFOMI_1911</name>
</gene>
<dbReference type="AlphaFoldDB" id="A0A292ZEQ0"/>
<accession>A0A292ZEQ0</accession>
<dbReference type="EMBL" id="BEWI01000031">
    <property type="protein sequence ID" value="GAY21371.1"/>
    <property type="molecule type" value="Genomic_DNA"/>
</dbReference>
<comment type="caution">
    <text evidence="1">The sequence shown here is derived from an EMBL/GenBank/DDBJ whole genome shotgun (WGS) entry which is preliminary data.</text>
</comment>